<protein>
    <submittedName>
        <fullName evidence="5">SMP-30/gluconolactonase/LRE family protein</fullName>
    </submittedName>
</protein>
<dbReference type="PANTHER" id="PTHR10907:SF47">
    <property type="entry name" value="REGUCALCIN"/>
    <property type="match status" value="1"/>
</dbReference>
<evidence type="ECO:0000256" key="2">
    <source>
        <dbReference type="PIRSR" id="PIRSR605511-1"/>
    </source>
</evidence>
<dbReference type="PANTHER" id="PTHR10907">
    <property type="entry name" value="REGUCALCIN"/>
    <property type="match status" value="1"/>
</dbReference>
<dbReference type="InterPro" id="IPR011042">
    <property type="entry name" value="6-blade_b-propeller_TolB-like"/>
</dbReference>
<dbReference type="Gene3D" id="2.120.10.30">
    <property type="entry name" value="TolB, C-terminal domain"/>
    <property type="match status" value="1"/>
</dbReference>
<evidence type="ECO:0000256" key="3">
    <source>
        <dbReference type="PIRSR" id="PIRSR605511-2"/>
    </source>
</evidence>
<dbReference type="EMBL" id="JANHAX010000001">
    <property type="protein sequence ID" value="MDQ2088901.1"/>
    <property type="molecule type" value="Genomic_DNA"/>
</dbReference>
<dbReference type="GO" id="GO:0004341">
    <property type="term" value="F:gluconolactonase activity"/>
    <property type="evidence" value="ECO:0007669"/>
    <property type="project" value="TreeGrafter"/>
</dbReference>
<organism evidence="5 6">
    <name type="scientific">Marimonas arenosa</name>
    <dbReference type="NCBI Taxonomy" id="1795305"/>
    <lineage>
        <taxon>Bacteria</taxon>
        <taxon>Pseudomonadati</taxon>
        <taxon>Pseudomonadota</taxon>
        <taxon>Alphaproteobacteria</taxon>
        <taxon>Rhodobacterales</taxon>
        <taxon>Paracoccaceae</taxon>
        <taxon>Marimonas</taxon>
    </lineage>
</organism>
<reference evidence="5" key="2">
    <citation type="submission" date="2023-02" db="EMBL/GenBank/DDBJ databases">
        <title>'Rhodoalgimonas zhirmunskyi' gen. nov., isolated from a red alga.</title>
        <authorList>
            <person name="Nedashkovskaya O.I."/>
            <person name="Otstavnykh N.Y."/>
            <person name="Bystritskaya E.P."/>
            <person name="Balabanova L.A."/>
            <person name="Isaeva M.P."/>
        </authorList>
    </citation>
    <scope>NUCLEOTIDE SEQUENCE</scope>
    <source>
        <strain evidence="5">KCTC 52189</strain>
    </source>
</reference>
<dbReference type="Pfam" id="PF08450">
    <property type="entry name" value="SGL"/>
    <property type="match status" value="1"/>
</dbReference>
<proteinExistence type="inferred from homology"/>
<feature type="binding site" evidence="3">
    <location>
        <position position="13"/>
    </location>
    <ligand>
        <name>a divalent metal cation</name>
        <dbReference type="ChEBI" id="CHEBI:60240"/>
    </ligand>
</feature>
<evidence type="ECO:0000313" key="6">
    <source>
        <dbReference type="Proteomes" id="UP001226762"/>
    </source>
</evidence>
<feature type="binding site" evidence="3">
    <location>
        <position position="141"/>
    </location>
    <ligand>
        <name>a divalent metal cation</name>
        <dbReference type="ChEBI" id="CHEBI:60240"/>
    </ligand>
</feature>
<comment type="cofactor">
    <cofactor evidence="3">
        <name>Zn(2+)</name>
        <dbReference type="ChEBI" id="CHEBI:29105"/>
    </cofactor>
    <text evidence="3">Binds 1 divalent metal cation per subunit.</text>
</comment>
<dbReference type="SUPFAM" id="SSF63829">
    <property type="entry name" value="Calcium-dependent phosphotriesterase"/>
    <property type="match status" value="1"/>
</dbReference>
<evidence type="ECO:0000256" key="1">
    <source>
        <dbReference type="ARBA" id="ARBA00008853"/>
    </source>
</evidence>
<dbReference type="RefSeq" id="WP_306734161.1">
    <property type="nucleotide sequence ID" value="NZ_JANHAX010000001.1"/>
</dbReference>
<comment type="similarity">
    <text evidence="1">Belongs to the SMP-30/CGR1 family.</text>
</comment>
<gene>
    <name evidence="5" type="ORF">NO357_03165</name>
</gene>
<feature type="domain" description="SMP-30/Gluconolactonase/LRE-like region" evidence="4">
    <location>
        <begin position="11"/>
        <end position="250"/>
    </location>
</feature>
<dbReference type="InterPro" id="IPR005511">
    <property type="entry name" value="SMP-30"/>
</dbReference>
<dbReference type="InterPro" id="IPR013658">
    <property type="entry name" value="SGL"/>
</dbReference>
<reference evidence="5" key="1">
    <citation type="submission" date="2022-07" db="EMBL/GenBank/DDBJ databases">
        <authorList>
            <person name="Otstavnykh N."/>
            <person name="Isaeva M."/>
            <person name="Bystritskaya E."/>
        </authorList>
    </citation>
    <scope>NUCLEOTIDE SEQUENCE</scope>
    <source>
        <strain evidence="5">KCTC 52189</strain>
    </source>
</reference>
<name>A0AAE3W9M2_9RHOB</name>
<evidence type="ECO:0000313" key="5">
    <source>
        <dbReference type="EMBL" id="MDQ2088901.1"/>
    </source>
</evidence>
<sequence>MQVFDSTPCDLGEGPLWHPRRNQLFWFDINAHRLHTRSDEGIRMWQFAEFVSAAGWVSDTELLVASETALLRFDIETGAHSCLCPLEADNATTRSNDGRADPQGGFWISTMGKEKEKEAGAIYRLYKGELKQLFPAITIPNAICFAPDGTCAYFADTPRGKIWRQPLDTHGWPDGAPQLLLDLPAGSHRPDGAVVDAGGDLWIAHYGHGKVTRHAPDGTEKATFALPASRTTCPAFGGTDLTTLYVTTARQQMVAPTEADGCTYALETDTFGQPEHRVIL</sequence>
<feature type="active site" description="Proton donor/acceptor" evidence="2">
    <location>
        <position position="191"/>
    </location>
</feature>
<comment type="caution">
    <text evidence="5">The sequence shown here is derived from an EMBL/GenBank/DDBJ whole genome shotgun (WGS) entry which is preliminary data.</text>
</comment>
<feature type="binding site" evidence="3">
    <location>
        <position position="94"/>
    </location>
    <ligand>
        <name>substrate</name>
    </ligand>
</feature>
<dbReference type="Proteomes" id="UP001226762">
    <property type="component" value="Unassembled WGS sequence"/>
</dbReference>
<keyword evidence="6" id="KW-1185">Reference proteome</keyword>
<feature type="binding site" evidence="3">
    <location>
        <position position="96"/>
    </location>
    <ligand>
        <name>substrate</name>
    </ligand>
</feature>
<accession>A0AAE3W9M2</accession>
<feature type="binding site" evidence="3">
    <location>
        <position position="191"/>
    </location>
    <ligand>
        <name>a divalent metal cation</name>
        <dbReference type="ChEBI" id="CHEBI:60240"/>
    </ligand>
</feature>
<dbReference type="GO" id="GO:0019853">
    <property type="term" value="P:L-ascorbic acid biosynthetic process"/>
    <property type="evidence" value="ECO:0007669"/>
    <property type="project" value="TreeGrafter"/>
</dbReference>
<dbReference type="GO" id="GO:0005509">
    <property type="term" value="F:calcium ion binding"/>
    <property type="evidence" value="ECO:0007669"/>
    <property type="project" value="TreeGrafter"/>
</dbReference>
<keyword evidence="3" id="KW-0479">Metal-binding</keyword>
<evidence type="ECO:0000259" key="4">
    <source>
        <dbReference type="Pfam" id="PF08450"/>
    </source>
</evidence>
<feature type="binding site" evidence="3">
    <location>
        <position position="114"/>
    </location>
    <ligand>
        <name>substrate</name>
    </ligand>
</feature>
<dbReference type="PRINTS" id="PR01790">
    <property type="entry name" value="SMP30FAMILY"/>
</dbReference>
<dbReference type="AlphaFoldDB" id="A0AAE3W9M2"/>
<keyword evidence="3" id="KW-0862">Zinc</keyword>